<gene>
    <name evidence="1" type="ORF">NM688_g546</name>
</gene>
<keyword evidence="2" id="KW-1185">Reference proteome</keyword>
<comment type="caution">
    <text evidence="1">The sequence shown here is derived from an EMBL/GenBank/DDBJ whole genome shotgun (WGS) entry which is preliminary data.</text>
</comment>
<dbReference type="Proteomes" id="UP001148662">
    <property type="component" value="Unassembled WGS sequence"/>
</dbReference>
<name>A0ACC1TDW9_9APHY</name>
<organism evidence="1 2">
    <name type="scientific">Phlebia brevispora</name>
    <dbReference type="NCBI Taxonomy" id="194682"/>
    <lineage>
        <taxon>Eukaryota</taxon>
        <taxon>Fungi</taxon>
        <taxon>Dikarya</taxon>
        <taxon>Basidiomycota</taxon>
        <taxon>Agaricomycotina</taxon>
        <taxon>Agaricomycetes</taxon>
        <taxon>Polyporales</taxon>
        <taxon>Meruliaceae</taxon>
        <taxon>Phlebia</taxon>
    </lineage>
</organism>
<reference evidence="1" key="1">
    <citation type="submission" date="2022-07" db="EMBL/GenBank/DDBJ databases">
        <title>Genome Sequence of Phlebia brevispora.</title>
        <authorList>
            <person name="Buettner E."/>
        </authorList>
    </citation>
    <scope>NUCLEOTIDE SEQUENCE</scope>
    <source>
        <strain evidence="1">MPL23</strain>
    </source>
</reference>
<protein>
    <submittedName>
        <fullName evidence="1">Uncharacterized protein</fullName>
    </submittedName>
</protein>
<sequence>MDAADPEPSQIVLPSGLPSSSPEHSASLNTTRRIWCDKTWCTLDERVAGLLQEKTALQEAYETRIDYIDRELSGLRLHQNELLPVARLPPELLGIIFYEYIADMWKHVSEHYPWMCLLHVCHTWREAALATPRLWTRIRPRRRGRSTLRRRKVPEEAVLTYNRPNSRTGGSVVKATPRWRNDGVNEQGQLEPGSSRAASDVARAFKDALGDAAYATFKTYVHRFDAQAIPLDGPYGLISHAERLLDNAATLDERRKQDLLDRFIRLVRENQ</sequence>
<accession>A0ACC1TDW9</accession>
<proteinExistence type="predicted"/>
<dbReference type="EMBL" id="JANHOG010000046">
    <property type="protein sequence ID" value="KAJ3559094.1"/>
    <property type="molecule type" value="Genomic_DNA"/>
</dbReference>
<evidence type="ECO:0000313" key="1">
    <source>
        <dbReference type="EMBL" id="KAJ3559094.1"/>
    </source>
</evidence>
<evidence type="ECO:0000313" key="2">
    <source>
        <dbReference type="Proteomes" id="UP001148662"/>
    </source>
</evidence>